<comment type="subcellular location">
    <subcellularLocation>
        <location evidence="1">Cell envelope</location>
    </subcellularLocation>
</comment>
<sequence>MPKNTASGDSSAMSGEGMADRVRRLTCIAELGWRTLVVRALAHPPFAWWTASLPVSGRLLFAPQDLRAGDPARAAEIYAGCFAFAGKAVETGGASPFEIVPPSREWAQALMSFSWLRHLHASDTAIARANARALVGDFINLGGPRLPAAAEPEVAARRMINWLSQTPLILKDADSGFHRRFLRCLSQQARYLKSIQRFARDGRARLACAVALSFAGLCMADQPRLLRSAQKRLTEELERQVLADGGPASRNPAMLIELLLDLLPLRQCFEARHVAPPAVLVNAIDRMMPMLRFFRHVDGSFAHFNGMGPTPADSLAVVLAYDDARGRPVSNAPYSGYQRLEAGGSVVIVDTGCPPPPLFSHEAHAGCLSFELSSGRNRVVVNCGAPTPAHESWRAVARQTAAHSTATLAEISSCRFIAGGLAMKLCGTPVLDGPADIHVDRSERGGADVLRASHDGYARRLGLVHQRSWRLSGDGTCLDGEDLFRAAQGEEIASDARDFYAIRFHLHPAVKAARAPDGQTIYLTLPDGDDWVFEAPDCPATIEESVYLAAHGGPRRAEQIVISGKARQRPRVAWTFVRVQGALPG</sequence>
<gene>
    <name evidence="3" type="ORF">GCM10017653_01100</name>
</gene>
<reference evidence="3" key="1">
    <citation type="journal article" date="2014" name="Int. J. Syst. Evol. Microbiol.">
        <title>Complete genome sequence of Corynebacterium casei LMG S-19264T (=DSM 44701T), isolated from a smear-ripened cheese.</title>
        <authorList>
            <consortium name="US DOE Joint Genome Institute (JGI-PGF)"/>
            <person name="Walter F."/>
            <person name="Albersmeier A."/>
            <person name="Kalinowski J."/>
            <person name="Ruckert C."/>
        </authorList>
    </citation>
    <scope>NUCLEOTIDE SEQUENCE</scope>
    <source>
        <strain evidence="3">VKM B-2789</strain>
    </source>
</reference>
<comment type="caution">
    <text evidence="3">The sequence shown here is derived from an EMBL/GenBank/DDBJ whole genome shotgun (WGS) entry which is preliminary data.</text>
</comment>
<protein>
    <submittedName>
        <fullName evidence="3">Heparinase</fullName>
    </submittedName>
</protein>
<evidence type="ECO:0000313" key="4">
    <source>
        <dbReference type="Proteomes" id="UP001143330"/>
    </source>
</evidence>
<dbReference type="Pfam" id="PF07940">
    <property type="entry name" value="Hepar_II_III_C"/>
    <property type="match status" value="1"/>
</dbReference>
<organism evidence="3 4">
    <name type="scientific">Ancylobacter defluvii</name>
    <dbReference type="NCBI Taxonomy" id="1282440"/>
    <lineage>
        <taxon>Bacteria</taxon>
        <taxon>Pseudomonadati</taxon>
        <taxon>Pseudomonadota</taxon>
        <taxon>Alphaproteobacteria</taxon>
        <taxon>Hyphomicrobiales</taxon>
        <taxon>Xanthobacteraceae</taxon>
        <taxon>Ancylobacter</taxon>
    </lineage>
</organism>
<evidence type="ECO:0000259" key="2">
    <source>
        <dbReference type="Pfam" id="PF07940"/>
    </source>
</evidence>
<dbReference type="InterPro" id="IPR012480">
    <property type="entry name" value="Hepar_II_III_C"/>
</dbReference>
<proteinExistence type="predicted"/>
<dbReference type="GO" id="GO:0016829">
    <property type="term" value="F:lyase activity"/>
    <property type="evidence" value="ECO:0007669"/>
    <property type="project" value="InterPro"/>
</dbReference>
<evidence type="ECO:0000313" key="3">
    <source>
        <dbReference type="EMBL" id="GLK82041.1"/>
    </source>
</evidence>
<dbReference type="AlphaFoldDB" id="A0A9W6JSZ0"/>
<feature type="domain" description="Heparinase II/III-like C-terminal" evidence="2">
    <location>
        <begin position="325"/>
        <end position="575"/>
    </location>
</feature>
<dbReference type="Gene3D" id="2.70.98.70">
    <property type="match status" value="1"/>
</dbReference>
<dbReference type="InterPro" id="IPR008929">
    <property type="entry name" value="Chondroitin_lyas"/>
</dbReference>
<dbReference type="EMBL" id="BSFM01000001">
    <property type="protein sequence ID" value="GLK82041.1"/>
    <property type="molecule type" value="Genomic_DNA"/>
</dbReference>
<dbReference type="Proteomes" id="UP001143330">
    <property type="component" value="Unassembled WGS sequence"/>
</dbReference>
<evidence type="ECO:0000256" key="1">
    <source>
        <dbReference type="ARBA" id="ARBA00004196"/>
    </source>
</evidence>
<keyword evidence="4" id="KW-1185">Reference proteome</keyword>
<dbReference type="GO" id="GO:0030313">
    <property type="term" value="C:cell envelope"/>
    <property type="evidence" value="ECO:0007669"/>
    <property type="project" value="UniProtKB-SubCell"/>
</dbReference>
<reference evidence="3" key="2">
    <citation type="submission" date="2023-01" db="EMBL/GenBank/DDBJ databases">
        <authorList>
            <person name="Sun Q."/>
            <person name="Evtushenko L."/>
        </authorList>
    </citation>
    <scope>NUCLEOTIDE SEQUENCE</scope>
    <source>
        <strain evidence="3">VKM B-2789</strain>
    </source>
</reference>
<dbReference type="Gene3D" id="1.50.10.100">
    <property type="entry name" value="Chondroitin AC/alginate lyase"/>
    <property type="match status" value="1"/>
</dbReference>
<name>A0A9W6JSZ0_9HYPH</name>
<accession>A0A9W6JSZ0</accession>